<accession>A0A553PAT3</accession>
<comment type="caution">
    <text evidence="4">The sequence shown here is derived from an EMBL/GenBank/DDBJ whole genome shotgun (WGS) entry which is preliminary data.</text>
</comment>
<dbReference type="SUPFAM" id="SSF57414">
    <property type="entry name" value="Hairpin loop containing domain-like"/>
    <property type="match status" value="1"/>
</dbReference>
<dbReference type="AlphaFoldDB" id="A0A553PAT3"/>
<feature type="compositionally biased region" description="Basic residues" evidence="1">
    <location>
        <begin position="22"/>
        <end position="35"/>
    </location>
</feature>
<dbReference type="Proteomes" id="UP000318571">
    <property type="component" value="Chromosome 2"/>
</dbReference>
<evidence type="ECO:0000256" key="2">
    <source>
        <dbReference type="SAM" id="Phobius"/>
    </source>
</evidence>
<reference evidence="4 5" key="1">
    <citation type="journal article" date="2018" name="Nat. Ecol. Evol.">
        <title>Genomic signatures of mitonuclear coevolution across populations of Tigriopus californicus.</title>
        <authorList>
            <person name="Barreto F.S."/>
            <person name="Watson E.T."/>
            <person name="Lima T.G."/>
            <person name="Willett C.S."/>
            <person name="Edmands S."/>
            <person name="Li W."/>
            <person name="Burton R.S."/>
        </authorList>
    </citation>
    <scope>NUCLEOTIDE SEQUENCE [LARGE SCALE GENOMIC DNA]</scope>
    <source>
        <strain evidence="4 5">San Diego</strain>
    </source>
</reference>
<feature type="domain" description="Apple" evidence="3">
    <location>
        <begin position="101"/>
        <end position="141"/>
    </location>
</feature>
<evidence type="ECO:0000259" key="3">
    <source>
        <dbReference type="Pfam" id="PF00024"/>
    </source>
</evidence>
<dbReference type="EMBL" id="VCGU01000005">
    <property type="protein sequence ID" value="TRY74795.1"/>
    <property type="molecule type" value="Genomic_DNA"/>
</dbReference>
<sequence>MRQRSVDRLSEEQDFTVENAKKNSKAKEKKAKRPRTKTFPFECTNQQVIGTGMAIVCIGFLVLISALHNQKFPMERKNSGKPKAEVTFGRYLIPSEKWNVSKSILDVPNWNDCARRCRKKAPGNCTAFTFNAEYNICHMGHLFANDTNLIRLTNGTAPEKTASEGNVDYTDVFVFHNRTIL</sequence>
<feature type="compositionally biased region" description="Basic and acidic residues" evidence="1">
    <location>
        <begin position="1"/>
        <end position="11"/>
    </location>
</feature>
<evidence type="ECO:0000256" key="1">
    <source>
        <dbReference type="SAM" id="MobiDB-lite"/>
    </source>
</evidence>
<organism evidence="4 5">
    <name type="scientific">Tigriopus californicus</name>
    <name type="common">Marine copepod</name>
    <dbReference type="NCBI Taxonomy" id="6832"/>
    <lineage>
        <taxon>Eukaryota</taxon>
        <taxon>Metazoa</taxon>
        <taxon>Ecdysozoa</taxon>
        <taxon>Arthropoda</taxon>
        <taxon>Crustacea</taxon>
        <taxon>Multicrustacea</taxon>
        <taxon>Hexanauplia</taxon>
        <taxon>Copepoda</taxon>
        <taxon>Harpacticoida</taxon>
        <taxon>Harpacticidae</taxon>
        <taxon>Tigriopus</taxon>
    </lineage>
</organism>
<dbReference type="Gene3D" id="3.50.4.10">
    <property type="entry name" value="Hepatocyte Growth Factor"/>
    <property type="match status" value="1"/>
</dbReference>
<name>A0A553PAT3_TIGCA</name>
<gene>
    <name evidence="4" type="ORF">TCAL_07119</name>
</gene>
<feature type="transmembrane region" description="Helical" evidence="2">
    <location>
        <begin position="48"/>
        <end position="67"/>
    </location>
</feature>
<feature type="region of interest" description="Disordered" evidence="1">
    <location>
        <begin position="1"/>
        <end position="35"/>
    </location>
</feature>
<proteinExistence type="predicted"/>
<keyword evidence="2" id="KW-1133">Transmembrane helix</keyword>
<evidence type="ECO:0000313" key="4">
    <source>
        <dbReference type="EMBL" id="TRY74795.1"/>
    </source>
</evidence>
<dbReference type="Pfam" id="PF00024">
    <property type="entry name" value="PAN_1"/>
    <property type="match status" value="1"/>
</dbReference>
<dbReference type="InterPro" id="IPR003609">
    <property type="entry name" value="Pan_app"/>
</dbReference>
<keyword evidence="2" id="KW-0812">Transmembrane</keyword>
<keyword evidence="2" id="KW-0472">Membrane</keyword>
<keyword evidence="5" id="KW-1185">Reference proteome</keyword>
<evidence type="ECO:0000313" key="5">
    <source>
        <dbReference type="Proteomes" id="UP000318571"/>
    </source>
</evidence>
<protein>
    <recommendedName>
        <fullName evidence="3">Apple domain-containing protein</fullName>
    </recommendedName>
</protein>